<dbReference type="InterPro" id="IPR051164">
    <property type="entry name" value="NmrA-like_oxidored"/>
</dbReference>
<evidence type="ECO:0000259" key="3">
    <source>
        <dbReference type="Pfam" id="PF05368"/>
    </source>
</evidence>
<keyword evidence="5" id="KW-1185">Reference proteome</keyword>
<evidence type="ECO:0000256" key="1">
    <source>
        <dbReference type="ARBA" id="ARBA00006328"/>
    </source>
</evidence>
<dbReference type="RefSeq" id="WP_161057233.1">
    <property type="nucleotide sequence ID" value="NZ_WWCT01000023.1"/>
</dbReference>
<keyword evidence="2" id="KW-0521">NADP</keyword>
<name>A0ABW9W6X9_9BURK</name>
<protein>
    <submittedName>
        <fullName evidence="4">NmrA family NAD(P)-binding protein</fullName>
    </submittedName>
</protein>
<dbReference type="Proteomes" id="UP000642144">
    <property type="component" value="Unassembled WGS sequence"/>
</dbReference>
<dbReference type="PANTHER" id="PTHR42748">
    <property type="entry name" value="NITROGEN METABOLITE REPRESSION PROTEIN NMRA FAMILY MEMBER"/>
    <property type="match status" value="1"/>
</dbReference>
<comment type="caution">
    <text evidence="4">The sequence shown here is derived from an EMBL/GenBank/DDBJ whole genome shotgun (WGS) entry which is preliminary data.</text>
</comment>
<evidence type="ECO:0000256" key="2">
    <source>
        <dbReference type="ARBA" id="ARBA00022857"/>
    </source>
</evidence>
<reference evidence="4 5" key="1">
    <citation type="submission" date="2019-12" db="EMBL/GenBank/DDBJ databases">
        <title>Novel species isolated from a subtropical stream in China.</title>
        <authorList>
            <person name="Lu H."/>
        </authorList>
    </citation>
    <scope>NUCLEOTIDE SEQUENCE [LARGE SCALE GENOMIC DNA]</scope>
    <source>
        <strain evidence="4 5">CY42W</strain>
    </source>
</reference>
<dbReference type="InterPro" id="IPR036291">
    <property type="entry name" value="NAD(P)-bd_dom_sf"/>
</dbReference>
<proteinExistence type="inferred from homology"/>
<organism evidence="4 5">
    <name type="scientific">Duganella levis</name>
    <dbReference type="NCBI Taxonomy" id="2692169"/>
    <lineage>
        <taxon>Bacteria</taxon>
        <taxon>Pseudomonadati</taxon>
        <taxon>Pseudomonadota</taxon>
        <taxon>Betaproteobacteria</taxon>
        <taxon>Burkholderiales</taxon>
        <taxon>Oxalobacteraceae</taxon>
        <taxon>Telluria group</taxon>
        <taxon>Duganella</taxon>
    </lineage>
</organism>
<feature type="domain" description="NmrA-like" evidence="3">
    <location>
        <begin position="5"/>
        <end position="242"/>
    </location>
</feature>
<sequence>MSDGKSILVFGATGQQGGSVAAALLKAGWKVRALVRDVAAPKSVALAEAGVDVVRGDFDDVASIRAAMQGVYGVFSVQPSSPGGTVSDEDEVRFGIAIANVAAEADVGHLVYSSGGAVRETPSGLGHFDSKARIEAHIRTLPIAATIIRPVAFMEILVMPGFGLDQGQFNFFVQPDQAIQLLAVEDIGKYVAAIFADVEKFAGATIEIASDAVTGRELAAAFSEVAGRAITYARFGDDVLAANPFLSKLTALVDAGRLAGSADFDALREMNPEMRSLREWLAGTGRQAFLQALGQAGNWAYNA</sequence>
<dbReference type="CDD" id="cd05251">
    <property type="entry name" value="NmrA_like_SDR_a"/>
    <property type="match status" value="1"/>
</dbReference>
<evidence type="ECO:0000313" key="5">
    <source>
        <dbReference type="Proteomes" id="UP000642144"/>
    </source>
</evidence>
<accession>A0ABW9W6X9</accession>
<dbReference type="SUPFAM" id="SSF51735">
    <property type="entry name" value="NAD(P)-binding Rossmann-fold domains"/>
    <property type="match status" value="1"/>
</dbReference>
<dbReference type="EMBL" id="WWCT01000023">
    <property type="protein sequence ID" value="MYN29473.1"/>
    <property type="molecule type" value="Genomic_DNA"/>
</dbReference>
<dbReference type="Gene3D" id="3.40.50.720">
    <property type="entry name" value="NAD(P)-binding Rossmann-like Domain"/>
    <property type="match status" value="1"/>
</dbReference>
<dbReference type="PANTHER" id="PTHR42748:SF7">
    <property type="entry name" value="NMRA LIKE REDOX SENSOR 1-RELATED"/>
    <property type="match status" value="1"/>
</dbReference>
<dbReference type="Gene3D" id="3.90.25.10">
    <property type="entry name" value="UDP-galactose 4-epimerase, domain 1"/>
    <property type="match status" value="1"/>
</dbReference>
<dbReference type="Pfam" id="PF05368">
    <property type="entry name" value="NmrA"/>
    <property type="match status" value="1"/>
</dbReference>
<comment type="similarity">
    <text evidence="1">Belongs to the NmrA-type oxidoreductase family.</text>
</comment>
<evidence type="ECO:0000313" key="4">
    <source>
        <dbReference type="EMBL" id="MYN29473.1"/>
    </source>
</evidence>
<dbReference type="InterPro" id="IPR008030">
    <property type="entry name" value="NmrA-like"/>
</dbReference>
<gene>
    <name evidence="4" type="ORF">GTP69_24030</name>
</gene>